<dbReference type="Proteomes" id="UP000485880">
    <property type="component" value="Unassembled WGS sequence"/>
</dbReference>
<dbReference type="GO" id="GO:0005886">
    <property type="term" value="C:plasma membrane"/>
    <property type="evidence" value="ECO:0007669"/>
    <property type="project" value="TreeGrafter"/>
</dbReference>
<dbReference type="Gene3D" id="3.30.70.1430">
    <property type="entry name" value="Multidrug efflux transporter AcrB pore domain"/>
    <property type="match status" value="2"/>
</dbReference>
<dbReference type="PRINTS" id="PR00702">
    <property type="entry name" value="ACRIFLAVINRP"/>
</dbReference>
<feature type="transmembrane region" description="Helical" evidence="1">
    <location>
        <begin position="989"/>
        <end position="1008"/>
    </location>
</feature>
<feature type="transmembrane region" description="Helical" evidence="1">
    <location>
        <begin position="941"/>
        <end position="968"/>
    </location>
</feature>
<feature type="transmembrane region" description="Helical" evidence="1">
    <location>
        <begin position="391"/>
        <end position="410"/>
    </location>
</feature>
<feature type="transmembrane region" description="Helical" evidence="1">
    <location>
        <begin position="543"/>
        <end position="561"/>
    </location>
</feature>
<feature type="transmembrane region" description="Helical" evidence="1">
    <location>
        <begin position="431"/>
        <end position="451"/>
    </location>
</feature>
<feature type="transmembrane region" description="Helical" evidence="1">
    <location>
        <begin position="330"/>
        <end position="353"/>
    </location>
</feature>
<gene>
    <name evidence="2" type="ORF">MPC4_60035</name>
</gene>
<keyword evidence="1" id="KW-0812">Transmembrane</keyword>
<evidence type="ECO:0000313" key="3">
    <source>
        <dbReference type="Proteomes" id="UP000485880"/>
    </source>
</evidence>
<keyword evidence="1" id="KW-1133">Transmembrane helix</keyword>
<keyword evidence="1" id="KW-0472">Membrane</keyword>
<organism evidence="2 3">
    <name type="scientific">Methylocella tundrae</name>
    <dbReference type="NCBI Taxonomy" id="227605"/>
    <lineage>
        <taxon>Bacteria</taxon>
        <taxon>Pseudomonadati</taxon>
        <taxon>Pseudomonadota</taxon>
        <taxon>Alphaproteobacteria</taxon>
        <taxon>Hyphomicrobiales</taxon>
        <taxon>Beijerinckiaceae</taxon>
        <taxon>Methylocella</taxon>
    </lineage>
</organism>
<feature type="transmembrane region" description="Helical" evidence="1">
    <location>
        <begin position="463"/>
        <end position="486"/>
    </location>
</feature>
<feature type="transmembrane region" description="Helical" evidence="1">
    <location>
        <begin position="1020"/>
        <end position="1043"/>
    </location>
</feature>
<dbReference type="Gene3D" id="3.30.70.1440">
    <property type="entry name" value="Multidrug efflux transporter AcrB pore domain"/>
    <property type="match status" value="1"/>
</dbReference>
<feature type="transmembrane region" description="Helical" evidence="1">
    <location>
        <begin position="360"/>
        <end position="379"/>
    </location>
</feature>
<dbReference type="Gene3D" id="1.20.1640.10">
    <property type="entry name" value="Multidrug efflux transporter AcrB transmembrane domain"/>
    <property type="match status" value="2"/>
</dbReference>
<dbReference type="RefSeq" id="WP_174513641.1">
    <property type="nucleotide sequence ID" value="NZ_CABFMQ020000120.1"/>
</dbReference>
<comment type="caution">
    <text evidence="2">The sequence shown here is derived from an EMBL/GenBank/DDBJ whole genome shotgun (WGS) entry which is preliminary data.</text>
</comment>
<dbReference type="Gene3D" id="3.30.2090.10">
    <property type="entry name" value="Multidrug efflux transporter AcrB TolC docking domain, DN and DC subdomains"/>
    <property type="match status" value="2"/>
</dbReference>
<feature type="transmembrane region" description="Helical" evidence="1">
    <location>
        <begin position="888"/>
        <end position="910"/>
    </location>
</feature>
<sequence length="1063" mass="114438">MKLVAFVLKKPYTVAASLMLICILGAGAALRMPIDIFPEIDIPVVSVVWSYNGMSAEDIQNRILTLHERQLASLVDDISRIEATSYYGVGVIKVFLHQGADVTRAVSQLASSALVVLKYMPPNITPPLVLRYGATDVPIIQLSLSSDSLPDTKLNDLGQNTIRPALAVVHGAEVPYPYGGKPRVIMVDLDQQALQSRGLTPSDVARAIQQQNVILPSGDVKIGSKDYMLAMNNSPDAIASINQFPVGEVDGRTIFMRDVAHVHDGYQVQTNSVAVDGKPGALMMVRKTGGVSTLDVIDGVKNALPYIRKLLPEGVEVKAIFDQSVFVKAALSSVLMGGMLAAGLTALMILLFLGNWRLTLIILAAIPLSIITAVLVLYISGQTLNTMTLGGFALAVGILVDNGTVVIENIERHLQSGEPLTVAIVDGCGEVGIPTMLSTLSICIVFVPVFLLQGTAKYLFSPMSLSVIVSLLASLALSFTMIPVLFEFLMRSSVEAHASEPHAGASRRRGFNIFSAIHHGFESGFSRFREAYRDSVAFSVKRAGVTSAFFILLIAFSLPLFPQLGRDFFPRVDAGQMRLHVRAPPATRIEETQRYFAEVESVVRKIVGEDQIDIILDNIGLPYSGINIALSDSATIGPMDGEILISLKEKHTPTADHVANLRRELPKRFPELQFFFQPADIVDQVLNFGQPAPIDVRVSGPNSDESYAVAAKIARGLANIPGVVDSHVSQVPDAPALAIDVDRTLARQLGISEDEVIKNVLVSTNSSAQTLPNFWVDPKNNVSYPLVVQMPTYHIKSAQDLWTIPVTAKTGSDQHEMLMNIATFGRVKAPIVSSQYNITPVFDVNADVEGRDLASVGADIDKILAANRSDSAVKITLSGQVETMIESYGGLFSGMALAVVLVYLLLVINFQSWVDPLIVLMALPFALAGVMWMLFLTGTHLSVPALMGGLMCLGLATANSILVVSFANQRVAAGDDKATAAVLAGYTRLRPVLMTAGAMILGMIPMALGVGEGGEQNAPLARAVIGGLLFATFATLIFVPVMYRLLRRDPRFELFPASHDHAS</sequence>
<dbReference type="AlphaFoldDB" id="A0A8B6MCW8"/>
<dbReference type="PANTHER" id="PTHR32063:SF8">
    <property type="entry name" value="CATION EFFLUX PROTEIN"/>
    <property type="match status" value="1"/>
</dbReference>
<protein>
    <submittedName>
        <fullName evidence="2">RND transporter</fullName>
    </submittedName>
</protein>
<dbReference type="SUPFAM" id="SSF82866">
    <property type="entry name" value="Multidrug efflux transporter AcrB transmembrane domain"/>
    <property type="match status" value="2"/>
</dbReference>
<dbReference type="InterPro" id="IPR027463">
    <property type="entry name" value="AcrB_DN_DC_subdom"/>
</dbReference>
<dbReference type="Gene3D" id="3.30.70.1320">
    <property type="entry name" value="Multidrug efflux transporter AcrB pore domain like"/>
    <property type="match status" value="1"/>
</dbReference>
<dbReference type="SUPFAM" id="SSF82693">
    <property type="entry name" value="Multidrug efflux transporter AcrB pore domain, PN1, PN2, PC1 and PC2 subdomains"/>
    <property type="match status" value="2"/>
</dbReference>
<dbReference type="PANTHER" id="PTHR32063">
    <property type="match status" value="1"/>
</dbReference>
<dbReference type="GO" id="GO:0042910">
    <property type="term" value="F:xenobiotic transmembrane transporter activity"/>
    <property type="evidence" value="ECO:0007669"/>
    <property type="project" value="TreeGrafter"/>
</dbReference>
<dbReference type="SUPFAM" id="SSF82714">
    <property type="entry name" value="Multidrug efflux transporter AcrB TolC docking domain, DN and DC subdomains"/>
    <property type="match status" value="1"/>
</dbReference>
<proteinExistence type="predicted"/>
<name>A0A8B6MCW8_METTU</name>
<dbReference type="Pfam" id="PF00873">
    <property type="entry name" value="ACR_tran"/>
    <property type="match status" value="1"/>
</dbReference>
<accession>A0A8B6MCW8</accession>
<feature type="transmembrane region" description="Helical" evidence="1">
    <location>
        <begin position="917"/>
        <end position="935"/>
    </location>
</feature>
<dbReference type="EMBL" id="CABFMQ020000120">
    <property type="protein sequence ID" value="VTZ51946.1"/>
    <property type="molecule type" value="Genomic_DNA"/>
</dbReference>
<reference evidence="2 3" key="1">
    <citation type="submission" date="2019-05" db="EMBL/GenBank/DDBJ databases">
        <authorList>
            <person name="Farhan Ul Haque M."/>
        </authorList>
    </citation>
    <scope>NUCLEOTIDE SEQUENCE [LARGE SCALE GENOMIC DNA]</scope>
    <source>
        <strain evidence="2">2</strain>
    </source>
</reference>
<dbReference type="InterPro" id="IPR001036">
    <property type="entry name" value="Acrflvin-R"/>
</dbReference>
<evidence type="ECO:0000313" key="2">
    <source>
        <dbReference type="EMBL" id="VTZ51946.1"/>
    </source>
</evidence>
<evidence type="ECO:0000256" key="1">
    <source>
        <dbReference type="SAM" id="Phobius"/>
    </source>
</evidence>
<keyword evidence="3" id="KW-1185">Reference proteome</keyword>